<dbReference type="InterPro" id="IPR036185">
    <property type="entry name" value="DNA_heli_DnaB-like_N_sf"/>
</dbReference>
<organism evidence="4">
    <name type="scientific">marine sediment metagenome</name>
    <dbReference type="NCBI Taxonomy" id="412755"/>
    <lineage>
        <taxon>unclassified sequences</taxon>
        <taxon>metagenomes</taxon>
        <taxon>ecological metagenomes</taxon>
    </lineage>
</organism>
<sequence>MAKKSIKVKTAPNSKESEMMVLGCSLTSTNSINSAADHLDDTDFYYTEHKKIFKVIKEAYKKDKPVDIHIIAEELKRQDLLDDIGGVAYLTTLA</sequence>
<dbReference type="Gene3D" id="1.10.860.10">
    <property type="entry name" value="DNAb Helicase, Chain A"/>
    <property type="match status" value="1"/>
</dbReference>
<dbReference type="InterPro" id="IPR016136">
    <property type="entry name" value="DNA_helicase_N/primase_C"/>
</dbReference>
<feature type="non-terminal residue" evidence="4">
    <location>
        <position position="94"/>
    </location>
</feature>
<dbReference type="PANTHER" id="PTHR30153">
    <property type="entry name" value="REPLICATIVE DNA HELICASE DNAB"/>
    <property type="match status" value="1"/>
</dbReference>
<accession>A0A0F8XAW1</accession>
<proteinExistence type="predicted"/>
<feature type="domain" description="DNA helicase DnaB-like N-terminal" evidence="3">
    <location>
        <begin position="11"/>
        <end position="94"/>
    </location>
</feature>
<evidence type="ECO:0000256" key="2">
    <source>
        <dbReference type="ARBA" id="ARBA00023125"/>
    </source>
</evidence>
<dbReference type="EMBL" id="LAZR01060143">
    <property type="protein sequence ID" value="KKK66292.1"/>
    <property type="molecule type" value="Genomic_DNA"/>
</dbReference>
<gene>
    <name evidence="4" type="ORF">LCGC14_2965560</name>
</gene>
<dbReference type="AlphaFoldDB" id="A0A0F8XAW1"/>
<evidence type="ECO:0000256" key="1">
    <source>
        <dbReference type="ARBA" id="ARBA00022705"/>
    </source>
</evidence>
<reference evidence="4" key="1">
    <citation type="journal article" date="2015" name="Nature">
        <title>Complex archaea that bridge the gap between prokaryotes and eukaryotes.</title>
        <authorList>
            <person name="Spang A."/>
            <person name="Saw J.H."/>
            <person name="Jorgensen S.L."/>
            <person name="Zaremba-Niedzwiedzka K."/>
            <person name="Martijn J."/>
            <person name="Lind A.E."/>
            <person name="van Eijk R."/>
            <person name="Schleper C."/>
            <person name="Guy L."/>
            <person name="Ettema T.J."/>
        </authorList>
    </citation>
    <scope>NUCLEOTIDE SEQUENCE</scope>
</reference>
<dbReference type="Pfam" id="PF00772">
    <property type="entry name" value="DnaB"/>
    <property type="match status" value="1"/>
</dbReference>
<dbReference type="PANTHER" id="PTHR30153:SF2">
    <property type="entry name" value="REPLICATIVE DNA HELICASE"/>
    <property type="match status" value="1"/>
</dbReference>
<keyword evidence="2" id="KW-0238">DNA-binding</keyword>
<dbReference type="GO" id="GO:0005524">
    <property type="term" value="F:ATP binding"/>
    <property type="evidence" value="ECO:0007669"/>
    <property type="project" value="InterPro"/>
</dbReference>
<dbReference type="InterPro" id="IPR007693">
    <property type="entry name" value="DNA_helicase_DnaB-like_N"/>
</dbReference>
<evidence type="ECO:0000313" key="4">
    <source>
        <dbReference type="EMBL" id="KKK66292.1"/>
    </source>
</evidence>
<evidence type="ECO:0000259" key="3">
    <source>
        <dbReference type="Pfam" id="PF00772"/>
    </source>
</evidence>
<dbReference type="GO" id="GO:0006260">
    <property type="term" value="P:DNA replication"/>
    <property type="evidence" value="ECO:0007669"/>
    <property type="project" value="UniProtKB-KW"/>
</dbReference>
<dbReference type="GO" id="GO:0005829">
    <property type="term" value="C:cytosol"/>
    <property type="evidence" value="ECO:0007669"/>
    <property type="project" value="TreeGrafter"/>
</dbReference>
<name>A0A0F8XAW1_9ZZZZ</name>
<dbReference type="SUPFAM" id="SSF48024">
    <property type="entry name" value="N-terminal domain of DnaB helicase"/>
    <property type="match status" value="1"/>
</dbReference>
<dbReference type="GO" id="GO:0003678">
    <property type="term" value="F:DNA helicase activity"/>
    <property type="evidence" value="ECO:0007669"/>
    <property type="project" value="InterPro"/>
</dbReference>
<dbReference type="GO" id="GO:0003677">
    <property type="term" value="F:DNA binding"/>
    <property type="evidence" value="ECO:0007669"/>
    <property type="project" value="UniProtKB-KW"/>
</dbReference>
<protein>
    <recommendedName>
        <fullName evidence="3">DNA helicase DnaB-like N-terminal domain-containing protein</fullName>
    </recommendedName>
</protein>
<keyword evidence="1" id="KW-0235">DNA replication</keyword>
<comment type="caution">
    <text evidence="4">The sequence shown here is derived from an EMBL/GenBank/DDBJ whole genome shotgun (WGS) entry which is preliminary data.</text>
</comment>